<dbReference type="InterPro" id="IPR003594">
    <property type="entry name" value="HATPase_dom"/>
</dbReference>
<dbReference type="InterPro" id="IPR005467">
    <property type="entry name" value="His_kinase_dom"/>
</dbReference>
<dbReference type="PANTHER" id="PTHR43065">
    <property type="entry name" value="SENSOR HISTIDINE KINASE"/>
    <property type="match status" value="1"/>
</dbReference>
<dbReference type="PRINTS" id="PR00344">
    <property type="entry name" value="BCTRLSENSOR"/>
</dbReference>
<feature type="non-terminal residue" evidence="3">
    <location>
        <position position="1"/>
    </location>
</feature>
<evidence type="ECO:0000259" key="2">
    <source>
        <dbReference type="PROSITE" id="PS50109"/>
    </source>
</evidence>
<protein>
    <recommendedName>
        <fullName evidence="2">Histidine kinase domain-containing protein</fullName>
    </recommendedName>
</protein>
<feature type="region of interest" description="Disordered" evidence="1">
    <location>
        <begin position="110"/>
        <end position="132"/>
    </location>
</feature>
<comment type="caution">
    <text evidence="3">The sequence shown here is derived from an EMBL/GenBank/DDBJ whole genome shotgun (WGS) entry which is preliminary data.</text>
</comment>
<evidence type="ECO:0000256" key="1">
    <source>
        <dbReference type="SAM" id="MobiDB-lite"/>
    </source>
</evidence>
<organism evidence="3">
    <name type="scientific">marine sediment metagenome</name>
    <dbReference type="NCBI Taxonomy" id="412755"/>
    <lineage>
        <taxon>unclassified sequences</taxon>
        <taxon>metagenomes</taxon>
        <taxon>ecological metagenomes</taxon>
    </lineage>
</organism>
<dbReference type="SMART" id="SM00387">
    <property type="entry name" value="HATPase_c"/>
    <property type="match status" value="1"/>
</dbReference>
<dbReference type="PANTHER" id="PTHR43065:SF42">
    <property type="entry name" value="TWO-COMPONENT SENSOR PPRA"/>
    <property type="match status" value="1"/>
</dbReference>
<reference evidence="3" key="1">
    <citation type="journal article" date="2014" name="Front. Microbiol.">
        <title>High frequency of phylogenetically diverse reductive dehalogenase-homologous genes in deep subseafloor sedimentary metagenomes.</title>
        <authorList>
            <person name="Kawai M."/>
            <person name="Futagami T."/>
            <person name="Toyoda A."/>
            <person name="Takaki Y."/>
            <person name="Nishi S."/>
            <person name="Hori S."/>
            <person name="Arai W."/>
            <person name="Tsubouchi T."/>
            <person name="Morono Y."/>
            <person name="Uchiyama I."/>
            <person name="Ito T."/>
            <person name="Fujiyama A."/>
            <person name="Inagaki F."/>
            <person name="Takami H."/>
        </authorList>
    </citation>
    <scope>NUCLEOTIDE SEQUENCE</scope>
    <source>
        <strain evidence="3">Expedition CK06-06</strain>
    </source>
</reference>
<gene>
    <name evidence="3" type="ORF">S03H2_61865</name>
</gene>
<accession>X1KY36</accession>
<dbReference type="AlphaFoldDB" id="X1KY36"/>
<dbReference type="EMBL" id="BARU01039972">
    <property type="protein sequence ID" value="GAH86883.1"/>
    <property type="molecule type" value="Genomic_DNA"/>
</dbReference>
<sequence length="132" mass="14059">PVALDASLMNQALLNLILNAEAAMPDGGELMIRTEPVKRGVRIHVTDTGAGIPPEVLDKIFRPYYSTRKGGTGLGLSTVRRIVREHDGTLEVHSEPGRGTRFTMDLPAARAEPGADASDPTAEVLSGAENDE</sequence>
<dbReference type="GO" id="GO:0016772">
    <property type="term" value="F:transferase activity, transferring phosphorus-containing groups"/>
    <property type="evidence" value="ECO:0007669"/>
    <property type="project" value="InterPro"/>
</dbReference>
<dbReference type="InterPro" id="IPR036890">
    <property type="entry name" value="HATPase_C_sf"/>
</dbReference>
<evidence type="ECO:0000313" key="3">
    <source>
        <dbReference type="EMBL" id="GAH86883.1"/>
    </source>
</evidence>
<dbReference type="InterPro" id="IPR004358">
    <property type="entry name" value="Sig_transdc_His_kin-like_C"/>
</dbReference>
<feature type="domain" description="Histidine kinase" evidence="2">
    <location>
        <begin position="1"/>
        <end position="110"/>
    </location>
</feature>
<dbReference type="PROSITE" id="PS50109">
    <property type="entry name" value="HIS_KIN"/>
    <property type="match status" value="1"/>
</dbReference>
<name>X1KY36_9ZZZZ</name>
<proteinExistence type="predicted"/>
<dbReference type="Gene3D" id="3.30.565.10">
    <property type="entry name" value="Histidine kinase-like ATPase, C-terminal domain"/>
    <property type="match status" value="1"/>
</dbReference>
<dbReference type="SUPFAM" id="SSF55874">
    <property type="entry name" value="ATPase domain of HSP90 chaperone/DNA topoisomerase II/histidine kinase"/>
    <property type="match status" value="1"/>
</dbReference>
<dbReference type="Pfam" id="PF02518">
    <property type="entry name" value="HATPase_c"/>
    <property type="match status" value="1"/>
</dbReference>